<dbReference type="EMBL" id="QHCV01000016">
    <property type="protein sequence ID" value="RAV32594.1"/>
    <property type="molecule type" value="Genomic_DNA"/>
</dbReference>
<name>A0A364V7K9_9CORY</name>
<sequence>MDFSPTPPIDVPDVITEETDLSFLDNPAWRQGRAVDGVQGYLTSGLGTDGAFIRLSMDTHGSLLALAYAFTFEQRLGHEYCQISLVCLPETFMEHFAYLGLDHEIVERNASRTAIDVEGGRSWLCWESDGGLELGWKTERGLEFDVEKELDKARNSED</sequence>
<reference evidence="1 2" key="1">
    <citation type="journal article" date="2018" name="Syst. Appl. Microbiol.">
        <title>Corynebacterium heidelbergense sp. nov., isolated from the preen glands of Egyptian geese (Alopochen aegyptiacus).</title>
        <authorList>
            <person name="Braun M.S."/>
            <person name="Wang E."/>
            <person name="Zimmermann S."/>
            <person name="Wink M."/>
        </authorList>
    </citation>
    <scope>NUCLEOTIDE SEQUENCE [LARGE SCALE GENOMIC DNA]</scope>
    <source>
        <strain evidence="1 2">647</strain>
    </source>
</reference>
<keyword evidence="2" id="KW-1185">Reference proteome</keyword>
<proteinExistence type="predicted"/>
<gene>
    <name evidence="1" type="ORF">DLJ54_02495</name>
</gene>
<protein>
    <submittedName>
        <fullName evidence="1">Uncharacterized protein</fullName>
    </submittedName>
</protein>
<evidence type="ECO:0000313" key="2">
    <source>
        <dbReference type="Proteomes" id="UP000251577"/>
    </source>
</evidence>
<accession>A0A364V7K9</accession>
<dbReference type="AlphaFoldDB" id="A0A364V7K9"/>
<evidence type="ECO:0000313" key="1">
    <source>
        <dbReference type="EMBL" id="RAV32594.1"/>
    </source>
</evidence>
<dbReference type="Proteomes" id="UP000251577">
    <property type="component" value="Unassembled WGS sequence"/>
</dbReference>
<comment type="caution">
    <text evidence="1">The sequence shown here is derived from an EMBL/GenBank/DDBJ whole genome shotgun (WGS) entry which is preliminary data.</text>
</comment>
<organism evidence="1 2">
    <name type="scientific">Corynebacterium heidelbergense</name>
    <dbReference type="NCBI Taxonomy" id="2055947"/>
    <lineage>
        <taxon>Bacteria</taxon>
        <taxon>Bacillati</taxon>
        <taxon>Actinomycetota</taxon>
        <taxon>Actinomycetes</taxon>
        <taxon>Mycobacteriales</taxon>
        <taxon>Corynebacteriaceae</taxon>
        <taxon>Corynebacterium</taxon>
    </lineage>
</organism>
<dbReference type="RefSeq" id="WP_113630278.1">
    <property type="nucleotide sequence ID" value="NZ_QHCV01000016.1"/>
</dbReference>